<sequence length="108" mass="11202">MKRLAFLGAMNRDLVAEISGDIVLQKLDLDARPLVETPVSDAIAAAGARLLAGLGAPDYPGGAAFNAALVAALLTADERTPDLDSVALARRVRASRPPRAARADGTLR</sequence>
<feature type="non-terminal residue" evidence="1">
    <location>
        <position position="108"/>
    </location>
</feature>
<evidence type="ECO:0000313" key="2">
    <source>
        <dbReference type="Proteomes" id="UP000033649"/>
    </source>
</evidence>
<comment type="caution">
    <text evidence="1">The sequence shown here is derived from an EMBL/GenBank/DDBJ whole genome shotgun (WGS) entry which is preliminary data.</text>
</comment>
<keyword evidence="2" id="KW-1185">Reference proteome</keyword>
<reference evidence="1 2" key="1">
    <citation type="submission" date="2015-03" db="EMBL/GenBank/DDBJ databases">
        <authorList>
            <person name="Hassan Y."/>
            <person name="Lepp D."/>
            <person name="Li X.-Z."/>
            <person name="Zhou T."/>
        </authorList>
    </citation>
    <scope>NUCLEOTIDE SEQUENCE [LARGE SCALE GENOMIC DNA]</scope>
    <source>
        <strain evidence="1 2">IPL18</strain>
    </source>
</reference>
<accession>A0A0F5FD48</accession>
<organism evidence="1 2">
    <name type="scientific">Devosia chinhatensis</name>
    <dbReference type="NCBI Taxonomy" id="429727"/>
    <lineage>
        <taxon>Bacteria</taxon>
        <taxon>Pseudomonadati</taxon>
        <taxon>Pseudomonadota</taxon>
        <taxon>Alphaproteobacteria</taxon>
        <taxon>Hyphomicrobiales</taxon>
        <taxon>Devosiaceae</taxon>
        <taxon>Devosia</taxon>
    </lineage>
</organism>
<gene>
    <name evidence="1" type="ORF">VE26_16835</name>
</gene>
<name>A0A0F5FD48_9HYPH</name>
<protein>
    <submittedName>
        <fullName evidence="1">Uncharacterized protein</fullName>
    </submittedName>
</protein>
<dbReference type="PATRIC" id="fig|429727.3.peg.3455"/>
<dbReference type="EMBL" id="JZEY01000086">
    <property type="protein sequence ID" value="KKB06844.1"/>
    <property type="molecule type" value="Genomic_DNA"/>
</dbReference>
<dbReference type="AlphaFoldDB" id="A0A0F5FD48"/>
<dbReference type="Proteomes" id="UP000033649">
    <property type="component" value="Unassembled WGS sequence"/>
</dbReference>
<proteinExistence type="predicted"/>
<evidence type="ECO:0000313" key="1">
    <source>
        <dbReference type="EMBL" id="KKB06844.1"/>
    </source>
</evidence>